<gene>
    <name evidence="2" type="ORF">EFD62_12630</name>
</gene>
<dbReference type="Proteomes" id="UP000289166">
    <property type="component" value="Unassembled WGS sequence"/>
</dbReference>
<keyword evidence="2" id="KW-0378">Hydrolase</keyword>
<feature type="domain" description="Metallo-beta-lactamase" evidence="1">
    <location>
        <begin position="18"/>
        <end position="190"/>
    </location>
</feature>
<keyword evidence="3" id="KW-1185">Reference proteome</keyword>
<dbReference type="EMBL" id="RLII01000019">
    <property type="protein sequence ID" value="RXE58388.1"/>
    <property type="molecule type" value="Genomic_DNA"/>
</dbReference>
<dbReference type="SMART" id="SM00849">
    <property type="entry name" value="Lactamase_B"/>
    <property type="match status" value="1"/>
</dbReference>
<evidence type="ECO:0000313" key="2">
    <source>
        <dbReference type="EMBL" id="RXE58388.1"/>
    </source>
</evidence>
<dbReference type="Gene3D" id="3.60.15.10">
    <property type="entry name" value="Ribonuclease Z/Hydroxyacylglutathione hydrolase-like"/>
    <property type="match status" value="1"/>
</dbReference>
<dbReference type="PROSITE" id="PS51257">
    <property type="entry name" value="PROKAR_LIPOPROTEIN"/>
    <property type="match status" value="1"/>
</dbReference>
<dbReference type="RefSeq" id="WP_128706229.1">
    <property type="nucleotide sequence ID" value="NZ_RLII01000019.1"/>
</dbReference>
<dbReference type="AlphaFoldDB" id="A0A4Q0I2F6"/>
<evidence type="ECO:0000259" key="1">
    <source>
        <dbReference type="SMART" id="SM00849"/>
    </source>
</evidence>
<accession>A0A4Q0I2F6</accession>
<dbReference type="Pfam" id="PF12706">
    <property type="entry name" value="Lactamase_B_2"/>
    <property type="match status" value="1"/>
</dbReference>
<dbReference type="GO" id="GO:0042781">
    <property type="term" value="F:3'-tRNA processing endoribonuclease activity"/>
    <property type="evidence" value="ECO:0007669"/>
    <property type="project" value="TreeGrafter"/>
</dbReference>
<proteinExistence type="predicted"/>
<sequence length="244" mass="27048">MKLTILGNNGPFPSAGGACSGYLITEGNIKILIDCGNGVLSNLQKFVRIEDLDAVILTHLHSDHMSDMMVLRYAIQIKKNRGDDIKPLRVYAPSEPGEEYDRLNIADVYSLSPLSEDTVLQLDDLNISFAKMKHPVKCFGVSVYNGSKRFAFSGDTSWDQNIIEFSRGSDLLMLDAGLLSKDKKSDNVPHLTARECGIVARDAGVSKLLLTHFWPEDDVSNHLAEAKESFENVEIAQLLKTYDI</sequence>
<evidence type="ECO:0000313" key="3">
    <source>
        <dbReference type="Proteomes" id="UP000289166"/>
    </source>
</evidence>
<organism evidence="2 3">
    <name type="scientific">Acetivibrio mesophilus</name>
    <dbReference type="NCBI Taxonomy" id="2487273"/>
    <lineage>
        <taxon>Bacteria</taxon>
        <taxon>Bacillati</taxon>
        <taxon>Bacillota</taxon>
        <taxon>Clostridia</taxon>
        <taxon>Eubacteriales</taxon>
        <taxon>Oscillospiraceae</taxon>
        <taxon>Acetivibrio</taxon>
    </lineage>
</organism>
<dbReference type="OrthoDB" id="9800940at2"/>
<dbReference type="InterPro" id="IPR036866">
    <property type="entry name" value="RibonucZ/Hydroxyglut_hydro"/>
</dbReference>
<reference evidence="3" key="1">
    <citation type="submission" date="2018-11" db="EMBL/GenBank/DDBJ databases">
        <title>Genome sequencing of a novel mesophilic and cellulolytic organism within the genus Hungateiclostridium.</title>
        <authorList>
            <person name="Rettenmaier R."/>
            <person name="Liebl W."/>
            <person name="Zverlov V."/>
        </authorList>
    </citation>
    <scope>NUCLEOTIDE SEQUENCE [LARGE SCALE GENOMIC DNA]</scope>
    <source>
        <strain evidence="3">N2K1</strain>
    </source>
</reference>
<comment type="caution">
    <text evidence="2">The sequence shown here is derived from an EMBL/GenBank/DDBJ whole genome shotgun (WGS) entry which is preliminary data.</text>
</comment>
<dbReference type="PANTHER" id="PTHR46018">
    <property type="entry name" value="ZINC PHOSPHODIESTERASE ELAC PROTEIN 1"/>
    <property type="match status" value="1"/>
</dbReference>
<dbReference type="PANTHER" id="PTHR46018:SF4">
    <property type="entry name" value="METALLO-HYDROLASE YHFI-RELATED"/>
    <property type="match status" value="1"/>
</dbReference>
<dbReference type="CDD" id="cd07716">
    <property type="entry name" value="RNaseZ_short-form-like_MBL-fold"/>
    <property type="match status" value="1"/>
</dbReference>
<protein>
    <submittedName>
        <fullName evidence="2">MBL fold metallo-hydrolase</fullName>
    </submittedName>
</protein>
<dbReference type="InterPro" id="IPR001279">
    <property type="entry name" value="Metallo-B-lactamas"/>
</dbReference>
<dbReference type="SUPFAM" id="SSF56281">
    <property type="entry name" value="Metallo-hydrolase/oxidoreductase"/>
    <property type="match status" value="1"/>
</dbReference>
<name>A0A4Q0I2F6_9FIRM</name>